<dbReference type="GO" id="GO:0004888">
    <property type="term" value="F:transmembrane signaling receptor activity"/>
    <property type="evidence" value="ECO:0007669"/>
    <property type="project" value="TreeGrafter"/>
</dbReference>
<dbReference type="KEGG" id="aell:AELL_2342"/>
<dbReference type="PROSITE" id="PS50111">
    <property type="entry name" value="CHEMOTAXIS_TRANSDUC_2"/>
    <property type="match status" value="1"/>
</dbReference>
<dbReference type="RefSeq" id="WP_118918117.1">
    <property type="nucleotide sequence ID" value="NZ_CP032097.1"/>
</dbReference>
<dbReference type="GO" id="GO:0007165">
    <property type="term" value="P:signal transduction"/>
    <property type="evidence" value="ECO:0007669"/>
    <property type="project" value="UniProtKB-KW"/>
</dbReference>
<evidence type="ECO:0000313" key="7">
    <source>
        <dbReference type="EMBL" id="AXX95960.1"/>
    </source>
</evidence>
<evidence type="ECO:0000256" key="5">
    <source>
        <dbReference type="SAM" id="Phobius"/>
    </source>
</evidence>
<dbReference type="InterPro" id="IPR051310">
    <property type="entry name" value="MCP_chemotaxis"/>
</dbReference>
<dbReference type="Gene3D" id="1.20.120.30">
    <property type="entry name" value="Aspartate receptor, ligand-binding domain"/>
    <property type="match status" value="1"/>
</dbReference>
<keyword evidence="1" id="KW-0145">Chemotaxis</keyword>
<accession>A0A347UAT2</accession>
<evidence type="ECO:0000256" key="3">
    <source>
        <dbReference type="PROSITE-ProRule" id="PRU00284"/>
    </source>
</evidence>
<keyword evidence="5" id="KW-1133">Transmembrane helix</keyword>
<feature type="domain" description="Methyl-accepting transducer" evidence="6">
    <location>
        <begin position="597"/>
        <end position="826"/>
    </location>
</feature>
<dbReference type="SMART" id="SM00283">
    <property type="entry name" value="MA"/>
    <property type="match status" value="1"/>
</dbReference>
<proteinExistence type="inferred from homology"/>
<evidence type="ECO:0000259" key="6">
    <source>
        <dbReference type="PROSITE" id="PS50111"/>
    </source>
</evidence>
<name>A0A347UAT2_9BACT</name>
<dbReference type="GO" id="GO:0006935">
    <property type="term" value="P:chemotaxis"/>
    <property type="evidence" value="ECO:0007669"/>
    <property type="project" value="UniProtKB-KW"/>
</dbReference>
<dbReference type="Proteomes" id="UP000262582">
    <property type="component" value="Chromosome"/>
</dbReference>
<dbReference type="InterPro" id="IPR025991">
    <property type="entry name" value="Chemoreceptor_zinc-bind_dom"/>
</dbReference>
<keyword evidence="9" id="KW-1185">Reference proteome</keyword>
<dbReference type="InterPro" id="IPR004089">
    <property type="entry name" value="MCPsignal_dom"/>
</dbReference>
<comment type="similarity">
    <text evidence="2">Belongs to the methyl-accepting chemotaxis (MCP) protein family.</text>
</comment>
<evidence type="ECO:0000256" key="4">
    <source>
        <dbReference type="SAM" id="Coils"/>
    </source>
</evidence>
<dbReference type="GO" id="GO:0005886">
    <property type="term" value="C:plasma membrane"/>
    <property type="evidence" value="ECO:0007669"/>
    <property type="project" value="TreeGrafter"/>
</dbReference>
<dbReference type="Gene3D" id="1.10.287.950">
    <property type="entry name" value="Methyl-accepting chemotaxis protein"/>
    <property type="match status" value="1"/>
</dbReference>
<gene>
    <name evidence="7" type="ORF">AELL_2342</name>
    <name evidence="8" type="ORF">CP962_11070</name>
</gene>
<keyword evidence="3" id="KW-0807">Transducer</keyword>
<keyword evidence="5" id="KW-0472">Membrane</keyword>
<dbReference type="EMBL" id="NXIG01000012">
    <property type="protein sequence ID" value="RXI29335.1"/>
    <property type="molecule type" value="Genomic_DNA"/>
</dbReference>
<dbReference type="Pfam" id="PF08376">
    <property type="entry name" value="NIT"/>
    <property type="match status" value="1"/>
</dbReference>
<reference evidence="7 9" key="2">
    <citation type="submission" date="2018-08" db="EMBL/GenBank/DDBJ databases">
        <title>Complete genome of the Arcobacter ellisii type strain LMG 26155.</title>
        <authorList>
            <person name="Miller W.G."/>
            <person name="Yee E."/>
            <person name="Bono J.L."/>
        </authorList>
    </citation>
    <scope>NUCLEOTIDE SEQUENCE [LARGE SCALE GENOMIC DNA]</scope>
    <source>
        <strain evidence="7 9">LMG 26155</strain>
    </source>
</reference>
<reference evidence="8 10" key="1">
    <citation type="submission" date="2017-09" db="EMBL/GenBank/DDBJ databases">
        <title>Genomics of the genus Arcobacter.</title>
        <authorList>
            <person name="Perez-Cataluna A."/>
            <person name="Figueras M.J."/>
            <person name="Salas-Masso N."/>
        </authorList>
    </citation>
    <scope>NUCLEOTIDE SEQUENCE [LARGE SCALE GENOMIC DNA]</scope>
    <source>
        <strain evidence="8 10">CECT 7837</strain>
    </source>
</reference>
<dbReference type="Pfam" id="PF00015">
    <property type="entry name" value="MCPsignal"/>
    <property type="match status" value="1"/>
</dbReference>
<dbReference type="InterPro" id="IPR013587">
    <property type="entry name" value="Nitrate/nitrite_sensing"/>
</dbReference>
<organism evidence="8 10">
    <name type="scientific">Arcobacter ellisii</name>
    <dbReference type="NCBI Taxonomy" id="913109"/>
    <lineage>
        <taxon>Bacteria</taxon>
        <taxon>Pseudomonadati</taxon>
        <taxon>Campylobacterota</taxon>
        <taxon>Epsilonproteobacteria</taxon>
        <taxon>Campylobacterales</taxon>
        <taxon>Arcobacteraceae</taxon>
        <taxon>Arcobacter</taxon>
    </lineage>
</organism>
<feature type="coiled-coil region" evidence="4">
    <location>
        <begin position="626"/>
        <end position="660"/>
    </location>
</feature>
<dbReference type="PANTHER" id="PTHR43531:SF11">
    <property type="entry name" value="METHYL-ACCEPTING CHEMOTAXIS PROTEIN 3"/>
    <property type="match status" value="1"/>
</dbReference>
<dbReference type="PANTHER" id="PTHR43531">
    <property type="entry name" value="PROTEIN ICFG"/>
    <property type="match status" value="1"/>
</dbReference>
<dbReference type="AlphaFoldDB" id="A0A347UAT2"/>
<keyword evidence="5" id="KW-0812">Transmembrane</keyword>
<dbReference type="Proteomes" id="UP000290588">
    <property type="component" value="Unassembled WGS sequence"/>
</dbReference>
<evidence type="ECO:0000313" key="10">
    <source>
        <dbReference type="Proteomes" id="UP000290588"/>
    </source>
</evidence>
<evidence type="ECO:0000256" key="1">
    <source>
        <dbReference type="ARBA" id="ARBA00022500"/>
    </source>
</evidence>
<dbReference type="Pfam" id="PF13682">
    <property type="entry name" value="CZB"/>
    <property type="match status" value="1"/>
</dbReference>
<evidence type="ECO:0000256" key="2">
    <source>
        <dbReference type="ARBA" id="ARBA00029447"/>
    </source>
</evidence>
<dbReference type="OrthoDB" id="5349185at2"/>
<feature type="transmembrane region" description="Helical" evidence="5">
    <location>
        <begin position="410"/>
        <end position="431"/>
    </location>
</feature>
<keyword evidence="4" id="KW-0175">Coiled coil</keyword>
<protein>
    <submittedName>
        <fullName evidence="8">Chemotaxis protein</fullName>
    </submittedName>
    <submittedName>
        <fullName evidence="7">NIT sensor-containing MCP-domain signal transduction protein</fullName>
    </submittedName>
</protein>
<evidence type="ECO:0000313" key="8">
    <source>
        <dbReference type="EMBL" id="RXI29335.1"/>
    </source>
</evidence>
<dbReference type="SUPFAM" id="SSF58104">
    <property type="entry name" value="Methyl-accepting chemotaxis protein (MCP) signaling domain"/>
    <property type="match status" value="1"/>
</dbReference>
<evidence type="ECO:0000313" key="9">
    <source>
        <dbReference type="Proteomes" id="UP000262582"/>
    </source>
</evidence>
<dbReference type="EMBL" id="CP032097">
    <property type="protein sequence ID" value="AXX95960.1"/>
    <property type="molecule type" value="Genomic_DNA"/>
</dbReference>
<sequence>MNNLKLKNKILLILLLPLITIFILSSILISTKIEKERNMARTSSYIEFTVKISTLLTSFQKERELSILYLNSYGKNKKDELLTQIKNSDENLQLLNTFIESFKLIKDDKNLLEKINLYKKDLEALAENRKKVIDLKISISDLVSYYDKNCLNLISFFDDLLIYSNSKELSKSSQAYVSLVNVIEKSYSEKNIVKNIFEHSSITNSNYNDFISYVASQNAYIEVLIKNLTLKELELLKNEAQTESFKEVDKFRGVLVSKVEKDVLLSSIKEALGFGGLIHFYKDFVINQDENLLNKIQKSHTKISRAVKEYKRLEGVSKEEIELLNIIESTIDNYMAKAYDNNELNETKEMDLKTLRAIETLSKNIYGSNGSKWEEVSSKRIDSLEKIKTQIVDDMIMDIKSNVSTLDNQVIMFLLILLAMIVILFIVITLMTNKISSSIKKFQDNLDEFFSYSMREKDEIRLNQMEGKDEFALMTQNMNIQVEKIEKIMENDKKVVIEITDIIEKVNNGFFEYSIKTKASSKELASLVEIINKMINRTKLKIDSLNILLNNYSQGNYKYRLDEVHTRGMYGDFGTLCSSTVLLGQSSSELIAMITNAGNDLEKNTKVLANSSNELAISSTEQASSLEQSSAALEQITANIKNNNANMNQMLQIADELNDASTHGSKAAKKTSLSMDEINEKVKAINEAITVIDQIAFQTNILSLNAAVEAATAGEAGKGFAVVAAEVRNLASRSADAAREIKTLVESASLKSNEGKVIADDMIKGYENLTSKISQTKEIIDSVTQFSKEQESGIIQINDTISRLDSATQKNAMTASNIDILSSEVSKLSSRLLEITSLSKIDEKYYEMVENINLMKEISKYKNDHINFKKSYFKTLDSFENCTVVDCKSCNLGKWISSCEAKNEEFTKVKEWNNLKQNHENVHKKVQEYMTKNATKAENQHLRKTASEIEEGTIKVFDSLNDILYIEAKSNKR</sequence>